<sequence>MAISQDDTRIIYKSLDQRGEFFVLKWRKDKSIPLVDCVQSFEVYETVNGGNEGLAVRPSHQQLETCFGTSKPEEVVAQICEKGIIHNSRKGHDRPAGRTHRTMINETRGKGVSTSENTRGIHN</sequence>
<evidence type="ECO:0000313" key="2">
    <source>
        <dbReference type="EMBL" id="CAG8576396.1"/>
    </source>
</evidence>
<feature type="domain" description="Ribosome maturation protein SDO1/SBDS N-terminal" evidence="1">
    <location>
        <begin position="23"/>
        <end position="90"/>
    </location>
</feature>
<dbReference type="InterPro" id="IPR019783">
    <property type="entry name" value="SDO1/SBDS_N"/>
</dbReference>
<protein>
    <submittedName>
        <fullName evidence="2">787_t:CDS:1</fullName>
    </submittedName>
</protein>
<dbReference type="EMBL" id="CAJVPS010002790">
    <property type="protein sequence ID" value="CAG8576396.1"/>
    <property type="molecule type" value="Genomic_DNA"/>
</dbReference>
<dbReference type="Pfam" id="PF01172">
    <property type="entry name" value="SBDS_N"/>
    <property type="match status" value="1"/>
</dbReference>
<reference evidence="2" key="1">
    <citation type="submission" date="2021-06" db="EMBL/GenBank/DDBJ databases">
        <authorList>
            <person name="Kallberg Y."/>
            <person name="Tangrot J."/>
            <person name="Rosling A."/>
        </authorList>
    </citation>
    <scope>NUCLEOTIDE SEQUENCE</scope>
    <source>
        <strain evidence="2">FL130A</strain>
    </source>
</reference>
<name>A0A9N9G321_9GLOM</name>
<evidence type="ECO:0000259" key="1">
    <source>
        <dbReference type="Pfam" id="PF01172"/>
    </source>
</evidence>
<keyword evidence="3" id="KW-1185">Reference proteome</keyword>
<dbReference type="InterPro" id="IPR036786">
    <property type="entry name" value="Ribosome_mat_SBDS_N_sf"/>
</dbReference>
<organism evidence="2 3">
    <name type="scientific">Ambispora leptoticha</name>
    <dbReference type="NCBI Taxonomy" id="144679"/>
    <lineage>
        <taxon>Eukaryota</taxon>
        <taxon>Fungi</taxon>
        <taxon>Fungi incertae sedis</taxon>
        <taxon>Mucoromycota</taxon>
        <taxon>Glomeromycotina</taxon>
        <taxon>Glomeromycetes</taxon>
        <taxon>Archaeosporales</taxon>
        <taxon>Ambisporaceae</taxon>
        <taxon>Ambispora</taxon>
    </lineage>
</organism>
<gene>
    <name evidence="2" type="ORF">ALEPTO_LOCUS7052</name>
</gene>
<accession>A0A9N9G321</accession>
<proteinExistence type="predicted"/>
<evidence type="ECO:0000313" key="3">
    <source>
        <dbReference type="Proteomes" id="UP000789508"/>
    </source>
</evidence>
<dbReference type="Proteomes" id="UP000789508">
    <property type="component" value="Unassembled WGS sequence"/>
</dbReference>
<dbReference type="Gene3D" id="3.30.1250.10">
    <property type="entry name" value="Ribosome maturation protein SBDS, N-terminal domain"/>
    <property type="match status" value="1"/>
</dbReference>
<comment type="caution">
    <text evidence="2">The sequence shown here is derived from an EMBL/GenBank/DDBJ whole genome shotgun (WGS) entry which is preliminary data.</text>
</comment>
<dbReference type="OrthoDB" id="2567806at2759"/>
<dbReference type="SUPFAM" id="SSF89895">
    <property type="entry name" value="FYSH domain"/>
    <property type="match status" value="1"/>
</dbReference>
<dbReference type="AlphaFoldDB" id="A0A9N9G321"/>